<gene>
    <name evidence="3" type="ORF">AX774_g5635</name>
</gene>
<dbReference type="AlphaFoldDB" id="A0A1R1PJ16"/>
<dbReference type="OrthoDB" id="2277233at2759"/>
<name>A0A1R1PJ16_ZANCU</name>
<evidence type="ECO:0000313" key="3">
    <source>
        <dbReference type="EMBL" id="OMH80919.1"/>
    </source>
</evidence>
<evidence type="ECO:0000259" key="2">
    <source>
        <dbReference type="Pfam" id="PF03732"/>
    </source>
</evidence>
<reference evidence="4" key="1">
    <citation type="submission" date="2017-01" db="EMBL/GenBank/DDBJ databases">
        <authorList>
            <person name="Wang Y."/>
            <person name="White M."/>
            <person name="Kvist S."/>
            <person name="Moncalvo J.-M."/>
        </authorList>
    </citation>
    <scope>NUCLEOTIDE SEQUENCE [LARGE SCALE GENOMIC DNA]</scope>
    <source>
        <strain evidence="4">COL-18-3</strain>
    </source>
</reference>
<comment type="caution">
    <text evidence="3">The sequence shown here is derived from an EMBL/GenBank/DDBJ whole genome shotgun (WGS) entry which is preliminary data.</text>
</comment>
<dbReference type="EMBL" id="LSSK01001036">
    <property type="protein sequence ID" value="OMH80919.1"/>
    <property type="molecule type" value="Genomic_DNA"/>
</dbReference>
<dbReference type="Pfam" id="PF03732">
    <property type="entry name" value="Retrotrans_gag"/>
    <property type="match status" value="1"/>
</dbReference>
<feature type="domain" description="Retrotransposon gag" evidence="2">
    <location>
        <begin position="82"/>
        <end position="159"/>
    </location>
</feature>
<feature type="region of interest" description="Disordered" evidence="1">
    <location>
        <begin position="263"/>
        <end position="300"/>
    </location>
</feature>
<sequence length="300" mass="35189">MTLPKSEQKTSSSPKATRQTPIIKDNSTVEPVNTNMRLPSTILEPNRFNPESSEDAIKWLKRYQLYSVHNGWSESEKIEIMEYYLEGRARLWFECNEEKFKTWSDLKNMFSDKFAGKQQEYIAWNEIQTLKQKPGEDIDMLSYRLEKLAKAAKITDDQLKIKYLWKAMPLEKRVLLVKKEIQSYESAIKLLREEEEFDSLIGMMRDESSGTNDIADKANNHHEKTQSELGILIDKFDSFSTNIIDFITTSNNNVHQNRMRNDNYQHSSFNNRNINKRTPQRQPANNFDRNTKGTTNGNER</sequence>
<feature type="compositionally biased region" description="Polar residues" evidence="1">
    <location>
        <begin position="9"/>
        <end position="28"/>
    </location>
</feature>
<feature type="region of interest" description="Disordered" evidence="1">
    <location>
        <begin position="1"/>
        <end position="28"/>
    </location>
</feature>
<feature type="compositionally biased region" description="Polar residues" evidence="1">
    <location>
        <begin position="280"/>
        <end position="300"/>
    </location>
</feature>
<feature type="compositionally biased region" description="Polar residues" evidence="1">
    <location>
        <begin position="263"/>
        <end position="273"/>
    </location>
</feature>
<keyword evidence="4" id="KW-1185">Reference proteome</keyword>
<dbReference type="InterPro" id="IPR005162">
    <property type="entry name" value="Retrotrans_gag_dom"/>
</dbReference>
<dbReference type="PANTHER" id="PTHR33223">
    <property type="entry name" value="CCHC-TYPE DOMAIN-CONTAINING PROTEIN"/>
    <property type="match status" value="1"/>
</dbReference>
<dbReference type="Proteomes" id="UP000188320">
    <property type="component" value="Unassembled WGS sequence"/>
</dbReference>
<protein>
    <recommendedName>
        <fullName evidence="2">Retrotransposon gag domain-containing protein</fullName>
    </recommendedName>
</protein>
<organism evidence="3 4">
    <name type="scientific">Zancudomyces culisetae</name>
    <name type="common">Gut fungus</name>
    <name type="synonym">Smittium culisetae</name>
    <dbReference type="NCBI Taxonomy" id="1213189"/>
    <lineage>
        <taxon>Eukaryota</taxon>
        <taxon>Fungi</taxon>
        <taxon>Fungi incertae sedis</taxon>
        <taxon>Zoopagomycota</taxon>
        <taxon>Kickxellomycotina</taxon>
        <taxon>Harpellomycetes</taxon>
        <taxon>Harpellales</taxon>
        <taxon>Legeriomycetaceae</taxon>
        <taxon>Zancudomyces</taxon>
    </lineage>
</organism>
<dbReference type="PANTHER" id="PTHR33223:SF6">
    <property type="entry name" value="CCHC-TYPE DOMAIN-CONTAINING PROTEIN"/>
    <property type="match status" value="1"/>
</dbReference>
<proteinExistence type="predicted"/>
<evidence type="ECO:0000313" key="4">
    <source>
        <dbReference type="Proteomes" id="UP000188320"/>
    </source>
</evidence>
<evidence type="ECO:0000256" key="1">
    <source>
        <dbReference type="SAM" id="MobiDB-lite"/>
    </source>
</evidence>
<accession>A0A1R1PJ16</accession>